<evidence type="ECO:0000256" key="3">
    <source>
        <dbReference type="ARBA" id="ARBA00023163"/>
    </source>
</evidence>
<dbReference type="EMBL" id="JBHTBD010000002">
    <property type="protein sequence ID" value="MFC7294839.1"/>
    <property type="molecule type" value="Genomic_DNA"/>
</dbReference>
<dbReference type="Pfam" id="PF12833">
    <property type="entry name" value="HTH_18"/>
    <property type="match status" value="1"/>
</dbReference>
<dbReference type="Proteomes" id="UP001596506">
    <property type="component" value="Unassembled WGS sequence"/>
</dbReference>
<dbReference type="SMART" id="SM00342">
    <property type="entry name" value="HTH_ARAC"/>
    <property type="match status" value="1"/>
</dbReference>
<dbReference type="RefSeq" id="WP_100687350.1">
    <property type="nucleotide sequence ID" value="NZ_JBHTBD010000002.1"/>
</dbReference>
<evidence type="ECO:0000256" key="1">
    <source>
        <dbReference type="ARBA" id="ARBA00023015"/>
    </source>
</evidence>
<keyword evidence="3" id="KW-0804">Transcription</keyword>
<proteinExistence type="predicted"/>
<feature type="compositionally biased region" description="Basic and acidic residues" evidence="4">
    <location>
        <begin position="342"/>
        <end position="357"/>
    </location>
</feature>
<evidence type="ECO:0000259" key="6">
    <source>
        <dbReference type="PROSITE" id="PS01124"/>
    </source>
</evidence>
<keyword evidence="8" id="KW-1185">Reference proteome</keyword>
<dbReference type="Gene3D" id="1.10.10.60">
    <property type="entry name" value="Homeodomain-like"/>
    <property type="match status" value="2"/>
</dbReference>
<feature type="domain" description="HTH araC/xylS-type" evidence="6">
    <location>
        <begin position="235"/>
        <end position="337"/>
    </location>
</feature>
<feature type="transmembrane region" description="Helical" evidence="5">
    <location>
        <begin position="82"/>
        <end position="102"/>
    </location>
</feature>
<dbReference type="PANTHER" id="PTHR43280">
    <property type="entry name" value="ARAC-FAMILY TRANSCRIPTIONAL REGULATOR"/>
    <property type="match status" value="1"/>
</dbReference>
<dbReference type="PROSITE" id="PS00041">
    <property type="entry name" value="HTH_ARAC_FAMILY_1"/>
    <property type="match status" value="1"/>
</dbReference>
<feature type="transmembrane region" description="Helical" evidence="5">
    <location>
        <begin position="177"/>
        <end position="195"/>
    </location>
</feature>
<keyword evidence="2" id="KW-0238">DNA-binding</keyword>
<comment type="caution">
    <text evidence="7">The sequence shown here is derived from an EMBL/GenBank/DDBJ whole genome shotgun (WGS) entry which is preliminary data.</text>
</comment>
<accession>A0ABW2IUD8</accession>
<evidence type="ECO:0000256" key="5">
    <source>
        <dbReference type="SAM" id="Phobius"/>
    </source>
</evidence>
<evidence type="ECO:0000313" key="8">
    <source>
        <dbReference type="Proteomes" id="UP001596506"/>
    </source>
</evidence>
<evidence type="ECO:0000313" key="7">
    <source>
        <dbReference type="EMBL" id="MFC7294839.1"/>
    </source>
</evidence>
<organism evidence="7 8">
    <name type="scientific">Marinobacter aromaticivorans</name>
    <dbReference type="NCBI Taxonomy" id="1494078"/>
    <lineage>
        <taxon>Bacteria</taxon>
        <taxon>Pseudomonadati</taxon>
        <taxon>Pseudomonadota</taxon>
        <taxon>Gammaproteobacteria</taxon>
        <taxon>Pseudomonadales</taxon>
        <taxon>Marinobacteraceae</taxon>
        <taxon>Marinobacter</taxon>
    </lineage>
</organism>
<evidence type="ECO:0000256" key="2">
    <source>
        <dbReference type="ARBA" id="ARBA00023125"/>
    </source>
</evidence>
<feature type="transmembrane region" description="Helical" evidence="5">
    <location>
        <begin position="153"/>
        <end position="171"/>
    </location>
</feature>
<keyword evidence="5" id="KW-0812">Transmembrane</keyword>
<reference evidence="8" key="1">
    <citation type="journal article" date="2019" name="Int. J. Syst. Evol. Microbiol.">
        <title>The Global Catalogue of Microorganisms (GCM) 10K type strain sequencing project: providing services to taxonomists for standard genome sequencing and annotation.</title>
        <authorList>
            <consortium name="The Broad Institute Genomics Platform"/>
            <consortium name="The Broad Institute Genome Sequencing Center for Infectious Disease"/>
            <person name="Wu L."/>
            <person name="Ma J."/>
        </authorList>
    </citation>
    <scope>NUCLEOTIDE SEQUENCE [LARGE SCALE GENOMIC DNA]</scope>
    <source>
        <strain evidence="8">CCUG 60559</strain>
    </source>
</reference>
<dbReference type="InterPro" id="IPR009057">
    <property type="entry name" value="Homeodomain-like_sf"/>
</dbReference>
<protein>
    <submittedName>
        <fullName evidence="7">Helix-turn-helix domain-containing protein</fullName>
    </submittedName>
</protein>
<feature type="transmembrane region" description="Helical" evidence="5">
    <location>
        <begin position="122"/>
        <end position="141"/>
    </location>
</feature>
<name>A0ABW2IUD8_9GAMM</name>
<evidence type="ECO:0000256" key="4">
    <source>
        <dbReference type="SAM" id="MobiDB-lite"/>
    </source>
</evidence>
<dbReference type="SUPFAM" id="SSF46689">
    <property type="entry name" value="Homeodomain-like"/>
    <property type="match status" value="1"/>
</dbReference>
<keyword evidence="5" id="KW-1133">Transmembrane helix</keyword>
<keyword evidence="5" id="KW-0472">Membrane</keyword>
<dbReference type="InterPro" id="IPR018060">
    <property type="entry name" value="HTH_AraC"/>
</dbReference>
<keyword evidence="1" id="KW-0805">Transcription regulation</keyword>
<feature type="region of interest" description="Disordered" evidence="4">
    <location>
        <begin position="333"/>
        <end position="357"/>
    </location>
</feature>
<dbReference type="PROSITE" id="PS01124">
    <property type="entry name" value="HTH_ARAC_FAMILY_2"/>
    <property type="match status" value="1"/>
</dbReference>
<feature type="transmembrane region" description="Helical" evidence="5">
    <location>
        <begin position="52"/>
        <end position="70"/>
    </location>
</feature>
<dbReference type="InterPro" id="IPR018062">
    <property type="entry name" value="HTH_AraC-typ_CS"/>
</dbReference>
<gene>
    <name evidence="7" type="ORF">ACFQQA_08880</name>
</gene>
<dbReference type="PANTHER" id="PTHR43280:SF29">
    <property type="entry name" value="ARAC-FAMILY TRANSCRIPTIONAL REGULATOR"/>
    <property type="match status" value="1"/>
</dbReference>
<sequence>MLILTGFGLACLVILLIATTRELPHSSAARVFAVFLIACSGFLLHPLAPAHWQWLTLNLEVMLPALFWLLCQTTFRQRLNLFSPWSAMALYSVVAPWTARIFSSHQSAEGLLLFVGWELGEVFELLIITNGFWVILADWPADLVEPRRKLRALVLFIAGTAVLIVALAFNLGVAFAINRALVVSIAGVAITTFLLQGRFSELSFRSGPSLPVEIEQPVQVAESDPQVASQQEHVERLTNLMKTGYYRTEHLTLKMLAGKLDLPEYRTRALINKHLGYRNFNDYINQLRIAEASERLVREPGTPVLNIALDVGYRSLSSFNRAFREIKQSTPTEFRQGNPAHRYSDRFKTTADDGKAG</sequence>